<sequence length="257" mass="29498">MPAQRRIVIVYLFQKMLQRLSYAFLWLVLALLLLPIFGSMLSGNFSQLNLSRELRNSSLGFTLLLLAAVIAMYHYDDFKLLIQNGISRRTYWQAKIIALTWLTLLTQLVGYLYRFLICGALNGHNWKQASLYMSVYGSYFKSPLMNQLLGILFGLLFALTLVFFFNFVGGILSLFPRKQKYLILIAVTAIGIVFLLLLFNWTRMHSTQATAIVNFIFGYEKRDSLNPTMPFIDLIIANIVGLAGSWGVSRYFQLRND</sequence>
<evidence type="ECO:0000313" key="3">
    <source>
        <dbReference type="Proteomes" id="UP000324497"/>
    </source>
</evidence>
<feature type="transmembrane region" description="Helical" evidence="1">
    <location>
        <begin position="181"/>
        <end position="201"/>
    </location>
</feature>
<proteinExistence type="predicted"/>
<evidence type="ECO:0000256" key="1">
    <source>
        <dbReference type="SAM" id="Phobius"/>
    </source>
</evidence>
<dbReference type="KEGG" id="lng:BSQ50_01075"/>
<keyword evidence="1" id="KW-0472">Membrane</keyword>
<feature type="transmembrane region" description="Helical" evidence="1">
    <location>
        <begin position="20"/>
        <end position="38"/>
    </location>
</feature>
<gene>
    <name evidence="2" type="ORF">BSQ50_01075</name>
</gene>
<dbReference type="AlphaFoldDB" id="A0A3S6QT89"/>
<reference evidence="2 3" key="1">
    <citation type="submission" date="2016-11" db="EMBL/GenBank/DDBJ databases">
        <title>Interaction between Lactobacillus species and yeast in water kefir.</title>
        <authorList>
            <person name="Behr J."/>
            <person name="Xu D."/>
            <person name="Vogel R.F."/>
        </authorList>
    </citation>
    <scope>NUCLEOTIDE SEQUENCE [LARGE SCALE GENOMIC DNA]</scope>
    <source>
        <strain evidence="2 3">TMW 1.1827</strain>
    </source>
</reference>
<feature type="transmembrane region" description="Helical" evidence="1">
    <location>
        <begin position="96"/>
        <end position="116"/>
    </location>
</feature>
<organism evidence="2 3">
    <name type="scientific">Liquorilactobacillus nagelii</name>
    <dbReference type="NCBI Taxonomy" id="82688"/>
    <lineage>
        <taxon>Bacteria</taxon>
        <taxon>Bacillati</taxon>
        <taxon>Bacillota</taxon>
        <taxon>Bacilli</taxon>
        <taxon>Lactobacillales</taxon>
        <taxon>Lactobacillaceae</taxon>
        <taxon>Liquorilactobacillus</taxon>
    </lineage>
</organism>
<name>A0A3S6QT89_9LACO</name>
<evidence type="ECO:0000313" key="2">
    <source>
        <dbReference type="EMBL" id="AUJ31283.1"/>
    </source>
</evidence>
<protein>
    <submittedName>
        <fullName evidence="2">Uncharacterized protein</fullName>
    </submittedName>
</protein>
<keyword evidence="1" id="KW-1133">Transmembrane helix</keyword>
<feature type="transmembrane region" description="Helical" evidence="1">
    <location>
        <begin position="58"/>
        <end position="75"/>
    </location>
</feature>
<accession>A0A3S6QT89</accession>
<feature type="transmembrane region" description="Helical" evidence="1">
    <location>
        <begin position="148"/>
        <end position="169"/>
    </location>
</feature>
<dbReference type="Proteomes" id="UP000324497">
    <property type="component" value="Chromosome"/>
</dbReference>
<keyword evidence="3" id="KW-1185">Reference proteome</keyword>
<keyword evidence="1" id="KW-0812">Transmembrane</keyword>
<dbReference type="EMBL" id="CP018180">
    <property type="protein sequence ID" value="AUJ31283.1"/>
    <property type="molecule type" value="Genomic_DNA"/>
</dbReference>
<dbReference type="RefSeq" id="WP_148126210.1">
    <property type="nucleotide sequence ID" value="NZ_CP018180.1"/>
</dbReference>
<feature type="transmembrane region" description="Helical" evidence="1">
    <location>
        <begin position="231"/>
        <end position="252"/>
    </location>
</feature>